<protein>
    <recommendedName>
        <fullName evidence="4">Secreted protein</fullName>
    </recommendedName>
</protein>
<dbReference type="EMBL" id="RBSH01000252">
    <property type="protein sequence ID" value="RMR97227.1"/>
    <property type="molecule type" value="Genomic_DNA"/>
</dbReference>
<keyword evidence="1" id="KW-0732">Signal</keyword>
<evidence type="ECO:0000313" key="3">
    <source>
        <dbReference type="Proteomes" id="UP000272613"/>
    </source>
</evidence>
<accession>A0AB37QKL1</accession>
<evidence type="ECO:0000256" key="1">
    <source>
        <dbReference type="SAM" id="SignalP"/>
    </source>
</evidence>
<feature type="signal peptide" evidence="1">
    <location>
        <begin position="1"/>
        <end position="31"/>
    </location>
</feature>
<gene>
    <name evidence="2" type="ORF">ALP74_200159</name>
</gene>
<evidence type="ECO:0000313" key="2">
    <source>
        <dbReference type="EMBL" id="RMR97227.1"/>
    </source>
</evidence>
<proteinExistence type="predicted"/>
<name>A0AB37QKL1_9PSED</name>
<dbReference type="AlphaFoldDB" id="A0AB37QKL1"/>
<reference evidence="2 3" key="1">
    <citation type="submission" date="2018-08" db="EMBL/GenBank/DDBJ databases">
        <title>Recombination of ecologically and evolutionarily significant loci maintains genetic cohesion in the Pseudomonas syringae species complex.</title>
        <authorList>
            <person name="Dillon M."/>
            <person name="Thakur S."/>
            <person name="Almeida R.N.D."/>
            <person name="Weir B.S."/>
            <person name="Guttman D.S."/>
        </authorList>
    </citation>
    <scope>NUCLEOTIDE SEQUENCE [LARGE SCALE GENOMIC DNA]</scope>
    <source>
        <strain evidence="2 3">ICMP 5019</strain>
    </source>
</reference>
<sequence>MTHEAFRVWRALKLALCFAFCGVPGAGFEHAAGLELTRQVAKVVVVAAEGFVAHLTGVAAQRPSVGDVFGLLKIRRLLIEIGLLQSVIDRAGLFHVIALGRGLFGQQMKAVETALDSAYGLTADDQALRGAILVVVADLVQVVFAVVFPDQPASVVAQKIVGLARTVGTVAIMGADGRLTVSGVGQMLGDPAQGRTCVGMGECMSGIVIAHGFPGTARGVGLSDA</sequence>
<dbReference type="Proteomes" id="UP000272613">
    <property type="component" value="Unassembled WGS sequence"/>
</dbReference>
<organism evidence="2 3">
    <name type="scientific">Pseudomonas coronafaciens pv. garcae</name>
    <dbReference type="NCBI Taxonomy" id="251653"/>
    <lineage>
        <taxon>Bacteria</taxon>
        <taxon>Pseudomonadati</taxon>
        <taxon>Pseudomonadota</taxon>
        <taxon>Gammaproteobacteria</taxon>
        <taxon>Pseudomonadales</taxon>
        <taxon>Pseudomonadaceae</taxon>
        <taxon>Pseudomonas</taxon>
        <taxon>Pseudomonas coronafaciens</taxon>
    </lineage>
</organism>
<feature type="chain" id="PRO_5044254014" description="Secreted protein" evidence="1">
    <location>
        <begin position="32"/>
        <end position="225"/>
    </location>
</feature>
<comment type="caution">
    <text evidence="2">The sequence shown here is derived from an EMBL/GenBank/DDBJ whole genome shotgun (WGS) entry which is preliminary data.</text>
</comment>
<evidence type="ECO:0008006" key="4">
    <source>
        <dbReference type="Google" id="ProtNLM"/>
    </source>
</evidence>